<dbReference type="EMBL" id="JACGWS010000002">
    <property type="protein sequence ID" value="MBC8754063.1"/>
    <property type="molecule type" value="Genomic_DNA"/>
</dbReference>
<dbReference type="RefSeq" id="WP_187561103.1">
    <property type="nucleotide sequence ID" value="NZ_JACGWS010000002.1"/>
</dbReference>
<evidence type="ECO:0000256" key="1">
    <source>
        <dbReference type="SAM" id="SignalP"/>
    </source>
</evidence>
<gene>
    <name evidence="3" type="ORF">H2O64_05235</name>
</gene>
<feature type="signal peptide" evidence="1">
    <location>
        <begin position="1"/>
        <end position="22"/>
    </location>
</feature>
<protein>
    <submittedName>
        <fullName evidence="3">OmpA family protein</fullName>
    </submittedName>
</protein>
<dbReference type="InterPro" id="IPR006665">
    <property type="entry name" value="OmpA-like"/>
</dbReference>
<evidence type="ECO:0000313" key="3">
    <source>
        <dbReference type="EMBL" id="MBC8754063.1"/>
    </source>
</evidence>
<evidence type="ECO:0000259" key="2">
    <source>
        <dbReference type="Pfam" id="PF00691"/>
    </source>
</evidence>
<feature type="chain" id="PRO_5046186650" evidence="1">
    <location>
        <begin position="23"/>
        <end position="375"/>
    </location>
</feature>
<evidence type="ECO:0000313" key="4">
    <source>
        <dbReference type="Proteomes" id="UP000619238"/>
    </source>
</evidence>
<comment type="caution">
    <text evidence="3">The sequence shown here is derived from an EMBL/GenBank/DDBJ whole genome shotgun (WGS) entry which is preliminary data.</text>
</comment>
<proteinExistence type="predicted"/>
<dbReference type="Pfam" id="PF00691">
    <property type="entry name" value="OmpA"/>
    <property type="match status" value="1"/>
</dbReference>
<organism evidence="3 4">
    <name type="scientific">Kordia aestuariivivens</name>
    <dbReference type="NCBI Taxonomy" id="2759037"/>
    <lineage>
        <taxon>Bacteria</taxon>
        <taxon>Pseudomonadati</taxon>
        <taxon>Bacteroidota</taxon>
        <taxon>Flavobacteriia</taxon>
        <taxon>Flavobacteriales</taxon>
        <taxon>Flavobacteriaceae</taxon>
        <taxon>Kordia</taxon>
    </lineage>
</organism>
<sequence length="375" mass="43747">MKYYSKVITVLILMLLTTPFQAQENWVAPTEAEERSKTYSMEEAIRDKQYVFAFDFNKSSETAMWSGIFVMLEKRFRYADYDITLQCFSSGGEKESYDKELATKRGAAVKKFLINKGIPKSRINIEVYGNKDIYGIKSEGFHGLKDYVYHRRVEPIFVLKEKEEVKDFVADYLNAKTLDSDIEEGEKIFLKLIKPYVKAIKEGYHLQELPGVGRPSDDEDEFKDQATTLIKKTVAASKNPKKLAKLFATYTLGSFIDLFTSNQTKIIAKNRKELYDVIVEAFTNECFPKYQSNVISHDYYSNSQKFLFSIISYEISKLSNHEKYKIRARFIAGKIYNSYSTESKIRKFNTKMNRYSFFSANVGHFFSQSKYRYRD</sequence>
<dbReference type="Gene3D" id="3.30.1330.60">
    <property type="entry name" value="OmpA-like domain"/>
    <property type="match status" value="1"/>
</dbReference>
<reference evidence="3 4" key="1">
    <citation type="submission" date="2020-07" db="EMBL/GenBank/DDBJ databases">
        <title>Description of Kordia aestuariivivens sp. nov., isolated from a tidal flat.</title>
        <authorList>
            <person name="Park S."/>
            <person name="Yoon J.-H."/>
        </authorList>
    </citation>
    <scope>NUCLEOTIDE SEQUENCE [LARGE SCALE GENOMIC DNA]</scope>
    <source>
        <strain evidence="3 4">YSTF-M3</strain>
    </source>
</reference>
<keyword evidence="4" id="KW-1185">Reference proteome</keyword>
<feature type="domain" description="OmpA-like" evidence="2">
    <location>
        <begin position="80"/>
        <end position="132"/>
    </location>
</feature>
<keyword evidence="1" id="KW-0732">Signal</keyword>
<accession>A0ABR7Q6D9</accession>
<name>A0ABR7Q6D9_9FLAO</name>
<dbReference type="SUPFAM" id="SSF103088">
    <property type="entry name" value="OmpA-like"/>
    <property type="match status" value="1"/>
</dbReference>
<dbReference type="InterPro" id="IPR036737">
    <property type="entry name" value="OmpA-like_sf"/>
</dbReference>
<dbReference type="Proteomes" id="UP000619238">
    <property type="component" value="Unassembled WGS sequence"/>
</dbReference>